<dbReference type="InterPro" id="IPR005511">
    <property type="entry name" value="SMP-30"/>
</dbReference>
<reference evidence="6 7" key="1">
    <citation type="submission" date="2016-10" db="EMBL/GenBank/DDBJ databases">
        <authorList>
            <person name="de Groot N.N."/>
        </authorList>
    </citation>
    <scope>NUCLEOTIDE SEQUENCE [LARGE SCALE GENOMIC DNA]</scope>
    <source>
        <strain evidence="6 7">CGMCC 1.9109</strain>
    </source>
</reference>
<dbReference type="InterPro" id="IPR051262">
    <property type="entry name" value="SMP-30/CGR1_Lactonase"/>
</dbReference>
<dbReference type="PANTHER" id="PTHR47572:SF4">
    <property type="entry name" value="LACTONASE DRP35"/>
    <property type="match status" value="1"/>
</dbReference>
<dbReference type="GO" id="GO:0016787">
    <property type="term" value="F:hydrolase activity"/>
    <property type="evidence" value="ECO:0007669"/>
    <property type="project" value="UniProtKB-KW"/>
</dbReference>
<evidence type="ECO:0000259" key="5">
    <source>
        <dbReference type="Pfam" id="PF08450"/>
    </source>
</evidence>
<dbReference type="SUPFAM" id="SSF63829">
    <property type="entry name" value="Calcium-dependent phosphotriesterase"/>
    <property type="match status" value="1"/>
</dbReference>
<dbReference type="STRING" id="637679.GCA_001550055_00867"/>
<feature type="binding site" evidence="3">
    <location>
        <position position="206"/>
    </location>
    <ligand>
        <name>a divalent metal cation</name>
        <dbReference type="ChEBI" id="CHEBI:60240"/>
    </ligand>
</feature>
<keyword evidence="3" id="KW-0862">Zinc</keyword>
<keyword evidence="3" id="KW-0479">Metal-binding</keyword>
<evidence type="ECO:0000256" key="2">
    <source>
        <dbReference type="PIRSR" id="PIRSR605511-1"/>
    </source>
</evidence>
<dbReference type="PANTHER" id="PTHR47572">
    <property type="entry name" value="LIPOPROTEIN-RELATED"/>
    <property type="match status" value="1"/>
</dbReference>
<evidence type="ECO:0000256" key="3">
    <source>
        <dbReference type="PIRSR" id="PIRSR605511-2"/>
    </source>
</evidence>
<sequence>MRFLFLLALATLLASPLAHAEDHIVRLDPALDDVLAESAEIRHLADGFTWAEGPAWDRQRNRLYFSDVPENKAYMWSETRGLEVFLDPSGHPEKNPEGFREAGTNGLLYAPDGSLLIANHGARAVERMDLATGQRETVIDRFEGRRLNSPNDLAVGPDGTLYFTDPPYGLAGIEKSPLKELPHHGVYAVAPSTPATLVDARLSLPNGLAVSPDGAFLYVAVSDPASPIIYRYEKVDGRFTHRQTFFDASPYLAKGWPGLPDGMAVTASGHLFATGPGGIFVLAPSGKLLGMIRLDSATANCAFGQDGRTLFITSGDRLLAVPTIATGTGWHD</sequence>
<dbReference type="Proteomes" id="UP000183685">
    <property type="component" value="Unassembled WGS sequence"/>
</dbReference>
<feature type="binding site" evidence="3">
    <location>
        <position position="174"/>
    </location>
    <ligand>
        <name>substrate</name>
    </ligand>
</feature>
<gene>
    <name evidence="6" type="ORF">SAMN04488071_0021</name>
</gene>
<evidence type="ECO:0000313" key="6">
    <source>
        <dbReference type="EMBL" id="SDD21266.1"/>
    </source>
</evidence>
<dbReference type="OrthoDB" id="241638at2"/>
<dbReference type="Gene3D" id="2.120.10.30">
    <property type="entry name" value="TolB, C-terminal domain"/>
    <property type="match status" value="1"/>
</dbReference>
<comment type="cofactor">
    <cofactor evidence="3">
        <name>Zn(2+)</name>
        <dbReference type="ChEBI" id="CHEBI:29105"/>
    </cofactor>
    <text evidence="3">Binds 1 divalent metal cation per subunit.</text>
</comment>
<dbReference type="GO" id="GO:0046872">
    <property type="term" value="F:metal ion binding"/>
    <property type="evidence" value="ECO:0007669"/>
    <property type="project" value="UniProtKB-KW"/>
</dbReference>
<dbReference type="InterPro" id="IPR013658">
    <property type="entry name" value="SGL"/>
</dbReference>
<evidence type="ECO:0000256" key="4">
    <source>
        <dbReference type="SAM" id="SignalP"/>
    </source>
</evidence>
<accession>A0A1G6SYC8</accession>
<dbReference type="InterPro" id="IPR011042">
    <property type="entry name" value="6-blade_b-propeller_TolB-like"/>
</dbReference>
<feature type="active site" description="Proton donor/acceptor" evidence="2">
    <location>
        <position position="261"/>
    </location>
</feature>
<feature type="binding site" evidence="3">
    <location>
        <position position="261"/>
    </location>
    <ligand>
        <name>a divalent metal cation</name>
        <dbReference type="ChEBI" id="CHEBI:60240"/>
    </ligand>
</feature>
<keyword evidence="7" id="KW-1185">Reference proteome</keyword>
<feature type="signal peptide" evidence="4">
    <location>
        <begin position="1"/>
        <end position="20"/>
    </location>
</feature>
<feature type="binding site" evidence="3">
    <location>
        <position position="52"/>
    </location>
    <ligand>
        <name>a divalent metal cation</name>
        <dbReference type="ChEBI" id="CHEBI:60240"/>
    </ligand>
</feature>
<dbReference type="RefSeq" id="WP_082714779.1">
    <property type="nucleotide sequence ID" value="NZ_FNAK01000001.1"/>
</dbReference>
<organism evidence="6 7">
    <name type="scientific">Kordiimonas lacus</name>
    <dbReference type="NCBI Taxonomy" id="637679"/>
    <lineage>
        <taxon>Bacteria</taxon>
        <taxon>Pseudomonadati</taxon>
        <taxon>Pseudomonadota</taxon>
        <taxon>Alphaproteobacteria</taxon>
        <taxon>Kordiimonadales</taxon>
        <taxon>Kordiimonadaceae</taxon>
        <taxon>Kordiimonas</taxon>
    </lineage>
</organism>
<dbReference type="PRINTS" id="PR01790">
    <property type="entry name" value="SMP30FAMILY"/>
</dbReference>
<keyword evidence="1" id="KW-0378">Hydrolase</keyword>
<dbReference type="EMBL" id="FNAK01000001">
    <property type="protein sequence ID" value="SDD21266.1"/>
    <property type="molecule type" value="Genomic_DNA"/>
</dbReference>
<feature type="domain" description="SMP-30/Gluconolactonase/LRE-like region" evidence="5">
    <location>
        <begin position="50"/>
        <end position="314"/>
    </location>
</feature>
<feature type="chain" id="PRO_5010363774" evidence="4">
    <location>
        <begin position="21"/>
        <end position="332"/>
    </location>
</feature>
<name>A0A1G6SYC8_9PROT</name>
<dbReference type="Pfam" id="PF08450">
    <property type="entry name" value="SGL"/>
    <property type="match status" value="1"/>
</dbReference>
<feature type="binding site" evidence="3">
    <location>
        <position position="151"/>
    </location>
    <ligand>
        <name>substrate</name>
    </ligand>
</feature>
<evidence type="ECO:0000313" key="7">
    <source>
        <dbReference type="Proteomes" id="UP000183685"/>
    </source>
</evidence>
<keyword evidence="4" id="KW-0732">Signal</keyword>
<dbReference type="AlphaFoldDB" id="A0A1G6SYC8"/>
<protein>
    <submittedName>
        <fullName evidence="6">Gluconolactonase</fullName>
    </submittedName>
</protein>
<proteinExistence type="predicted"/>
<evidence type="ECO:0000256" key="1">
    <source>
        <dbReference type="ARBA" id="ARBA00022801"/>
    </source>
</evidence>